<evidence type="ECO:0000313" key="1">
    <source>
        <dbReference type="EMBL" id="NVI46322.1"/>
    </source>
</evidence>
<name>A0A973W2Q9_9BRAD</name>
<accession>A0A973W2Q9</accession>
<protein>
    <submittedName>
        <fullName evidence="1">Uncharacterized protein</fullName>
    </submittedName>
</protein>
<sequence>MPIRQLWIAPSFWEWFDAEEALHDLKRKSGGKTLGEHIIQMFCDLRCSERPGAGDVRKMMPTKKHVWKLHPPKSRLYGWAVREECLAIIYGATESATKDKSDGNISNKKRDEVIGFIKASKLTKHIFMGDYLALFPPKAKPST</sequence>
<proteinExistence type="predicted"/>
<dbReference type="EMBL" id="JAAOLE020000001">
    <property type="protein sequence ID" value="NVI46322.1"/>
    <property type="molecule type" value="Genomic_DNA"/>
</dbReference>
<dbReference type="RefSeq" id="WP_166205648.1">
    <property type="nucleotide sequence ID" value="NZ_CP088285.1"/>
</dbReference>
<reference evidence="1" key="1">
    <citation type="submission" date="2020-06" db="EMBL/GenBank/DDBJ databases">
        <title>Whole Genome Sequence of Bradyrhizobium sp. Strain 1S1.</title>
        <authorList>
            <person name="Bromfield E.S.P."/>
            <person name="Cloutier S."/>
        </authorList>
    </citation>
    <scope>NUCLEOTIDE SEQUENCE [LARGE SCALE GENOMIC DNA]</scope>
    <source>
        <strain evidence="1">1S1</strain>
    </source>
</reference>
<dbReference type="AlphaFoldDB" id="A0A973W2Q9"/>
<comment type="caution">
    <text evidence="1">The sequence shown here is derived from an EMBL/GenBank/DDBJ whole genome shotgun (WGS) entry which is preliminary data.</text>
</comment>
<organism evidence="1">
    <name type="scientific">Bradyrhizobium septentrionale</name>
    <dbReference type="NCBI Taxonomy" id="1404411"/>
    <lineage>
        <taxon>Bacteria</taxon>
        <taxon>Pseudomonadati</taxon>
        <taxon>Pseudomonadota</taxon>
        <taxon>Alphaproteobacteria</taxon>
        <taxon>Hyphomicrobiales</taxon>
        <taxon>Nitrobacteraceae</taxon>
        <taxon>Bradyrhizobium</taxon>
    </lineage>
</organism>
<gene>
    <name evidence="1" type="ORF">HAP48_025850</name>
</gene>